<organism evidence="1 2">
    <name type="scientific">Burkholderia ambifaria MEX-5</name>
    <dbReference type="NCBI Taxonomy" id="396597"/>
    <lineage>
        <taxon>Bacteria</taxon>
        <taxon>Pseudomonadati</taxon>
        <taxon>Pseudomonadota</taxon>
        <taxon>Betaproteobacteria</taxon>
        <taxon>Burkholderiales</taxon>
        <taxon>Burkholderiaceae</taxon>
        <taxon>Burkholderia</taxon>
        <taxon>Burkholderia cepacia complex</taxon>
    </lineage>
</organism>
<name>B1T173_9BURK</name>
<sequence length="152" mass="16643">MEIGDPVLGAQIFEIDPHGAARAAGHRREIRAGQLARERLDHDIGDLERVAHFRMPVFDHDAVDRLPARVGVDSRQQPRERVQVVDEEAHLPAVFVRELAGEAPAHADVAEVVDHGAEEVACDRIVGRERYSGSGGGAGHRSGPVNALNWRF</sequence>
<accession>B1T173</accession>
<dbReference type="EMBL" id="ABLK01000031">
    <property type="protein sequence ID" value="EDT42722.1"/>
    <property type="molecule type" value="Genomic_DNA"/>
</dbReference>
<evidence type="ECO:0000313" key="2">
    <source>
        <dbReference type="Proteomes" id="UP000004814"/>
    </source>
</evidence>
<reference evidence="1 2" key="1">
    <citation type="submission" date="2008-03" db="EMBL/GenBank/DDBJ databases">
        <title>Sequencing of the draft genome and assembly of Burkholderia ambifaria MEX-5.</title>
        <authorList>
            <consortium name="US DOE Joint Genome Institute (JGI-PGF)"/>
            <person name="Copeland A."/>
            <person name="Lucas S."/>
            <person name="Lapidus A."/>
            <person name="Glavina del Rio T."/>
            <person name="Dalin E."/>
            <person name="Tice H."/>
            <person name="Bruce D."/>
            <person name="Goodwin L."/>
            <person name="Pitluck S."/>
            <person name="Larimer F."/>
            <person name="Land M.L."/>
            <person name="Hauser L."/>
            <person name="Tiedje J."/>
            <person name="Richardson P."/>
        </authorList>
    </citation>
    <scope>NUCLEOTIDE SEQUENCE [LARGE SCALE GENOMIC DNA]</scope>
    <source>
        <strain evidence="1 2">MEX-5</strain>
    </source>
</reference>
<dbReference type="AlphaFoldDB" id="B1T173"/>
<proteinExistence type="predicted"/>
<comment type="caution">
    <text evidence="1">The sequence shown here is derived from an EMBL/GenBank/DDBJ whole genome shotgun (WGS) entry which is preliminary data.</text>
</comment>
<evidence type="ECO:0000313" key="1">
    <source>
        <dbReference type="EMBL" id="EDT42722.1"/>
    </source>
</evidence>
<dbReference type="Proteomes" id="UP000004814">
    <property type="component" value="Unassembled WGS sequence"/>
</dbReference>
<protein>
    <submittedName>
        <fullName evidence="1">Uncharacterized protein</fullName>
    </submittedName>
</protein>
<gene>
    <name evidence="1" type="ORF">BamMEX5DRAFT_1539</name>
</gene>